<evidence type="ECO:0000313" key="2">
    <source>
        <dbReference type="Proteomes" id="UP000008909"/>
    </source>
</evidence>
<accession>G7YLV3</accession>
<evidence type="ECO:0000313" key="1">
    <source>
        <dbReference type="EMBL" id="GAA53934.1"/>
    </source>
</evidence>
<dbReference type="EMBL" id="DF143653">
    <property type="protein sequence ID" value="GAA53934.1"/>
    <property type="molecule type" value="Genomic_DNA"/>
</dbReference>
<reference key="2">
    <citation type="submission" date="2011-10" db="EMBL/GenBank/DDBJ databases">
        <title>The genome and transcriptome sequence of Clonorchis sinensis provide insights into the carcinogenic liver fluke.</title>
        <authorList>
            <person name="Wang X."/>
            <person name="Huang Y."/>
            <person name="Chen W."/>
            <person name="Liu H."/>
            <person name="Guo L."/>
            <person name="Chen Y."/>
            <person name="Luo F."/>
            <person name="Zhou W."/>
            <person name="Sun J."/>
            <person name="Mao Q."/>
            <person name="Liang P."/>
            <person name="Zhou C."/>
            <person name="Tian Y."/>
            <person name="Men J."/>
            <person name="Lv X."/>
            <person name="Huang L."/>
            <person name="Zhou J."/>
            <person name="Hu Y."/>
            <person name="Li R."/>
            <person name="Zhang F."/>
            <person name="Lei H."/>
            <person name="Li X."/>
            <person name="Hu X."/>
            <person name="Liang C."/>
            <person name="Xu J."/>
            <person name="Wu Z."/>
            <person name="Yu X."/>
        </authorList>
    </citation>
    <scope>NUCLEOTIDE SEQUENCE</scope>
    <source>
        <strain>Henan</strain>
    </source>
</reference>
<name>G7YLV3_CLOSI</name>
<dbReference type="AlphaFoldDB" id="G7YLV3"/>
<sequence length="203" mass="22258">HTADGGKVHERCQRQLNGSWGTPELPWIRSSPAGSTKRDRINSFFLDTGSDTTLPTIDVAKQFGIGGEAECIGISSVNVPDIEDTMTVNFAIQYLLDGYVVDHARILENDVLIVIETNVPEAHGVIEQRLSSPKHPNETLTALGSAIFRPFPPAGTDVYYFKHASPVSLCGADYEAPPIHDNPIQRPVVLITVFNIAYLRYVS</sequence>
<gene>
    <name evidence="1" type="ORF">CLF_111659</name>
</gene>
<keyword evidence="2" id="KW-1185">Reference proteome</keyword>
<reference evidence="1" key="1">
    <citation type="journal article" date="2011" name="Genome Biol.">
        <title>The draft genome of the carcinogenic human liver fluke Clonorchis sinensis.</title>
        <authorList>
            <person name="Wang X."/>
            <person name="Chen W."/>
            <person name="Huang Y."/>
            <person name="Sun J."/>
            <person name="Men J."/>
            <person name="Liu H."/>
            <person name="Luo F."/>
            <person name="Guo L."/>
            <person name="Lv X."/>
            <person name="Deng C."/>
            <person name="Zhou C."/>
            <person name="Fan Y."/>
            <person name="Li X."/>
            <person name="Huang L."/>
            <person name="Hu Y."/>
            <person name="Liang C."/>
            <person name="Hu X."/>
            <person name="Xu J."/>
            <person name="Yu X."/>
        </authorList>
    </citation>
    <scope>NUCLEOTIDE SEQUENCE [LARGE SCALE GENOMIC DNA]</scope>
    <source>
        <strain evidence="1">Henan</strain>
    </source>
</reference>
<dbReference type="Proteomes" id="UP000008909">
    <property type="component" value="Unassembled WGS sequence"/>
</dbReference>
<protein>
    <submittedName>
        <fullName evidence="1">Uncharacterized protein</fullName>
    </submittedName>
</protein>
<feature type="non-terminal residue" evidence="1">
    <location>
        <position position="1"/>
    </location>
</feature>
<organism evidence="1 2">
    <name type="scientific">Clonorchis sinensis</name>
    <name type="common">Chinese liver fluke</name>
    <dbReference type="NCBI Taxonomy" id="79923"/>
    <lineage>
        <taxon>Eukaryota</taxon>
        <taxon>Metazoa</taxon>
        <taxon>Spiralia</taxon>
        <taxon>Lophotrochozoa</taxon>
        <taxon>Platyhelminthes</taxon>
        <taxon>Trematoda</taxon>
        <taxon>Digenea</taxon>
        <taxon>Opisthorchiida</taxon>
        <taxon>Opisthorchiata</taxon>
        <taxon>Opisthorchiidae</taxon>
        <taxon>Clonorchis</taxon>
    </lineage>
</organism>
<proteinExistence type="predicted"/>